<dbReference type="Gene3D" id="3.40.50.300">
    <property type="entry name" value="P-loop containing nucleotide triphosphate hydrolases"/>
    <property type="match status" value="1"/>
</dbReference>
<dbReference type="Pfam" id="PF06414">
    <property type="entry name" value="Zeta_toxin"/>
    <property type="match status" value="1"/>
</dbReference>
<reference evidence="8 9" key="1">
    <citation type="submission" date="2024-06" db="EMBL/GenBank/DDBJ databases">
        <title>The Natural Products Discovery Center: Release of the First 8490 Sequenced Strains for Exploring Actinobacteria Biosynthetic Diversity.</title>
        <authorList>
            <person name="Kalkreuter E."/>
            <person name="Kautsar S.A."/>
            <person name="Yang D."/>
            <person name="Bader C.D."/>
            <person name="Teijaro C.N."/>
            <person name="Fluegel L."/>
            <person name="Davis C.M."/>
            <person name="Simpson J.R."/>
            <person name="Lauterbach L."/>
            <person name="Steele A.D."/>
            <person name="Gui C."/>
            <person name="Meng S."/>
            <person name="Li G."/>
            <person name="Viehrig K."/>
            <person name="Ye F."/>
            <person name="Su P."/>
            <person name="Kiefer A.F."/>
            <person name="Nichols A."/>
            <person name="Cepeda A.J."/>
            <person name="Yan W."/>
            <person name="Fan B."/>
            <person name="Jiang Y."/>
            <person name="Adhikari A."/>
            <person name="Zheng C.-J."/>
            <person name="Schuster L."/>
            <person name="Cowan T.M."/>
            <person name="Smanski M.J."/>
            <person name="Chevrette M.G."/>
            <person name="De Carvalho L.P.S."/>
            <person name="Shen B."/>
        </authorList>
    </citation>
    <scope>NUCLEOTIDE SEQUENCE [LARGE SCALE GENOMIC DNA]</scope>
    <source>
        <strain evidence="8 9">NPDC050671</strain>
    </source>
</reference>
<evidence type="ECO:0000256" key="4">
    <source>
        <dbReference type="ARBA" id="ARBA00022840"/>
    </source>
</evidence>
<comment type="caution">
    <text evidence="8">The sequence shown here is derived from an EMBL/GenBank/DDBJ whole genome shotgun (WGS) entry which is preliminary data.</text>
</comment>
<protein>
    <recommendedName>
        <fullName evidence="5">UDP-N-acetylglucosamine kinase</fullName>
        <ecNumber evidence="2">2.7.1.176</ecNumber>
    </recommendedName>
    <alternativeName>
        <fullName evidence="5">UDP-N-acetylglucosamine kinase</fullName>
    </alternativeName>
</protein>
<dbReference type="InterPro" id="IPR027417">
    <property type="entry name" value="P-loop_NTPase"/>
</dbReference>
<name>A0ABV3F2U6_9NOCA</name>
<keyword evidence="4" id="KW-0067">ATP-binding</keyword>
<sequence>MADPMLGFASASGPARALQGLTGRLCDVVDLSARAASGASRRSAENSNEAAEEFELRSHRIRSIFDEEIMPALLADLPRRPLKEVEEPVLYVVGGQPGAGKSTLVDSIRDRLSGMGGAAVIQADELEKFHPAYSRLYREDDFTAHDYLYPTAQKLRDIFEDFLIPRPYNVLLEGGNTDPRGTLARIQRIGESRTRTHMEVIALPREQSDLARLERFVNGRETDGFGRYVTRQTHDRLYLGSSELVRLVESESPVPVDSLRIRTRAEILYENHRISDGQWHDPPRAWAALEDERNREWTREERRTFEDRVTRLSELVASKTSQDPARWAPLVAEIDGLRVLAEPKLFGLAT</sequence>
<keyword evidence="9" id="KW-1185">Reference proteome</keyword>
<dbReference type="RefSeq" id="WP_357973401.1">
    <property type="nucleotide sequence ID" value="NZ_JBFAIH010000002.1"/>
</dbReference>
<evidence type="ECO:0000256" key="3">
    <source>
        <dbReference type="ARBA" id="ARBA00022741"/>
    </source>
</evidence>
<accession>A0ABV3F2U6</accession>
<dbReference type="EC" id="2.7.1.176" evidence="2"/>
<evidence type="ECO:0000256" key="5">
    <source>
        <dbReference type="ARBA" id="ARBA00032897"/>
    </source>
</evidence>
<dbReference type="Proteomes" id="UP001551658">
    <property type="component" value="Unassembled WGS sequence"/>
</dbReference>
<evidence type="ECO:0000313" key="9">
    <source>
        <dbReference type="Proteomes" id="UP001551658"/>
    </source>
</evidence>
<dbReference type="InterPro" id="IPR010488">
    <property type="entry name" value="Zeta_toxin_domain"/>
</dbReference>
<feature type="domain" description="Zeta toxin" evidence="7">
    <location>
        <begin position="83"/>
        <end position="271"/>
    </location>
</feature>
<dbReference type="EMBL" id="JBFAIH010000002">
    <property type="protein sequence ID" value="MEV0361860.1"/>
    <property type="molecule type" value="Genomic_DNA"/>
</dbReference>
<dbReference type="SUPFAM" id="SSF52540">
    <property type="entry name" value="P-loop containing nucleoside triphosphate hydrolases"/>
    <property type="match status" value="1"/>
</dbReference>
<proteinExistence type="inferred from homology"/>
<keyword evidence="3" id="KW-0547">Nucleotide-binding</keyword>
<gene>
    <name evidence="8" type="ORF">AB0H72_04075</name>
</gene>
<evidence type="ECO:0000256" key="1">
    <source>
        <dbReference type="ARBA" id="ARBA00009104"/>
    </source>
</evidence>
<evidence type="ECO:0000256" key="6">
    <source>
        <dbReference type="ARBA" id="ARBA00048178"/>
    </source>
</evidence>
<organism evidence="8 9">
    <name type="scientific">Nocardia fusca</name>
    <dbReference type="NCBI Taxonomy" id="941183"/>
    <lineage>
        <taxon>Bacteria</taxon>
        <taxon>Bacillati</taxon>
        <taxon>Actinomycetota</taxon>
        <taxon>Actinomycetes</taxon>
        <taxon>Mycobacteriales</taxon>
        <taxon>Nocardiaceae</taxon>
        <taxon>Nocardia</taxon>
    </lineage>
</organism>
<comment type="catalytic activity">
    <reaction evidence="6">
        <text>UDP-N-acetyl-alpha-D-glucosamine + ATP = UDP-N-acetyl-alpha-D-glucosamine 3'-phosphate + ADP + H(+)</text>
        <dbReference type="Rhea" id="RHEA:32671"/>
        <dbReference type="ChEBI" id="CHEBI:15378"/>
        <dbReference type="ChEBI" id="CHEBI:30616"/>
        <dbReference type="ChEBI" id="CHEBI:57705"/>
        <dbReference type="ChEBI" id="CHEBI:64353"/>
        <dbReference type="ChEBI" id="CHEBI:456216"/>
        <dbReference type="EC" id="2.7.1.176"/>
    </reaction>
</comment>
<evidence type="ECO:0000256" key="2">
    <source>
        <dbReference type="ARBA" id="ARBA00011963"/>
    </source>
</evidence>
<comment type="similarity">
    <text evidence="1">Belongs to the zeta toxin family.</text>
</comment>
<evidence type="ECO:0000313" key="8">
    <source>
        <dbReference type="EMBL" id="MEV0361860.1"/>
    </source>
</evidence>
<evidence type="ECO:0000259" key="7">
    <source>
        <dbReference type="Pfam" id="PF06414"/>
    </source>
</evidence>